<evidence type="ECO:0000256" key="4">
    <source>
        <dbReference type="PROSITE-ProRule" id="PRU00284"/>
    </source>
</evidence>
<dbReference type="Gene3D" id="1.10.287.950">
    <property type="entry name" value="Methyl-accepting chemotaxis protein"/>
    <property type="match status" value="1"/>
</dbReference>
<feature type="domain" description="Methyl-accepting transducer" evidence="6">
    <location>
        <begin position="469"/>
        <end position="698"/>
    </location>
</feature>
<keyword evidence="5" id="KW-0472">Membrane</keyword>
<comment type="subcellular location">
    <subcellularLocation>
        <location evidence="1">Membrane</location>
    </subcellularLocation>
</comment>
<dbReference type="RefSeq" id="WP_090962076.1">
    <property type="nucleotide sequence ID" value="NZ_FOOA01000005.1"/>
</dbReference>
<dbReference type="EMBL" id="JACIDO010000005">
    <property type="protein sequence ID" value="MBB3936710.1"/>
    <property type="molecule type" value="Genomic_DNA"/>
</dbReference>
<keyword evidence="9" id="KW-1185">Reference proteome</keyword>
<sequence>MKSLSSSLSAKLILAAGSAVTLVLAGAFTLISMNSADRIEAMALDRATAEARIVANTIGIGLGQATAVGNATAGAIGAMHEAGLRDRAAYVALLKPAIGSYPNLFGSWMAEAPGGIDGTSDPAAAGSNKDGAFTPYWTKGANGGAEYSTFTAKYDADWYKEPVARGKGYLTAPYLSETGVLMSSAAYPVMSGGKLIGVAGIDVGMQELAASVSALQPFSTGRVFLVSGDGKWLVAPGAAMRTKPYEDIGAADLAKAAADGQPRVLGTLADGTTRVALPFQVPGFDLTWATLVDVPEAVVAGPVREERLLLIGGGLLVVAISLGVLAMASHRVVRRPLQRLLAGVEALSAGDYTRPVEGQGSRDEAGALATALEGFRHELASGRQAEAVAAQERVRAETTRREGEEERARAAAEQADVVRLVGSGLARLSAGDLTCRLSGQIGGSYAKLAADFDAAVGQLQSTMRTVSGIVTSIDGGTGEISAAAQEMARRIEGQAASLEETSAALADITLRVNESAGHAVSASTTVKGACAAAQASDEIVTQAIDAMRAIEDSSSRIAKIIGVIDEITFQTNLLALNAGVEAARAGEAGRGFAVVAQEVRGLAQRSAEAAKEIKDLIARASHEVEVGVTFVERAGASLQGIAAKVLEIDGKVTAIAQGAAEQSTGIREINTAVSHIDQITQQNAAMLEEAAASSQALRGEAGDLRDLVAQFEIGEEGPRAFHGHAPARRAA</sequence>
<dbReference type="Proteomes" id="UP000531216">
    <property type="component" value="Unassembled WGS sequence"/>
</dbReference>
<evidence type="ECO:0000259" key="7">
    <source>
        <dbReference type="PROSITE" id="PS50885"/>
    </source>
</evidence>
<dbReference type="Pfam" id="PF00672">
    <property type="entry name" value="HAMP"/>
    <property type="match status" value="1"/>
</dbReference>
<dbReference type="Gene3D" id="6.10.340.10">
    <property type="match status" value="1"/>
</dbReference>
<dbReference type="SUPFAM" id="SSF58104">
    <property type="entry name" value="Methyl-accepting chemotaxis protein (MCP) signaling domain"/>
    <property type="match status" value="1"/>
</dbReference>
<dbReference type="Gene3D" id="3.30.450.20">
    <property type="entry name" value="PAS domain"/>
    <property type="match status" value="2"/>
</dbReference>
<evidence type="ECO:0000259" key="6">
    <source>
        <dbReference type="PROSITE" id="PS50111"/>
    </source>
</evidence>
<dbReference type="GO" id="GO:0006935">
    <property type="term" value="P:chemotaxis"/>
    <property type="evidence" value="ECO:0007669"/>
    <property type="project" value="UniProtKB-KW"/>
</dbReference>
<evidence type="ECO:0000256" key="3">
    <source>
        <dbReference type="ARBA" id="ARBA00029447"/>
    </source>
</evidence>
<dbReference type="PROSITE" id="PS50885">
    <property type="entry name" value="HAMP"/>
    <property type="match status" value="2"/>
</dbReference>
<evidence type="ECO:0000313" key="9">
    <source>
        <dbReference type="Proteomes" id="UP000531216"/>
    </source>
</evidence>
<dbReference type="PANTHER" id="PTHR43531:SF11">
    <property type="entry name" value="METHYL-ACCEPTING CHEMOTAXIS PROTEIN 3"/>
    <property type="match status" value="1"/>
</dbReference>
<evidence type="ECO:0000313" key="8">
    <source>
        <dbReference type="EMBL" id="MBB3936710.1"/>
    </source>
</evidence>
<keyword evidence="2" id="KW-0145">Chemotaxis</keyword>
<gene>
    <name evidence="8" type="ORF">GGR05_002864</name>
</gene>
<dbReference type="InterPro" id="IPR004090">
    <property type="entry name" value="Chemotax_Me-accpt_rcpt"/>
</dbReference>
<organism evidence="8 9">
    <name type="scientific">Aureimonas phyllosphaerae</name>
    <dbReference type="NCBI Taxonomy" id="1166078"/>
    <lineage>
        <taxon>Bacteria</taxon>
        <taxon>Pseudomonadati</taxon>
        <taxon>Pseudomonadota</taxon>
        <taxon>Alphaproteobacteria</taxon>
        <taxon>Hyphomicrobiales</taxon>
        <taxon>Aurantimonadaceae</taxon>
        <taxon>Aureimonas</taxon>
    </lineage>
</organism>
<dbReference type="PANTHER" id="PTHR43531">
    <property type="entry name" value="PROTEIN ICFG"/>
    <property type="match status" value="1"/>
</dbReference>
<protein>
    <submittedName>
        <fullName evidence="8">Methyl-accepting chemotaxis protein</fullName>
    </submittedName>
</protein>
<dbReference type="CDD" id="cd11386">
    <property type="entry name" value="MCP_signal"/>
    <property type="match status" value="1"/>
</dbReference>
<accession>A0A7W6BUV4</accession>
<dbReference type="CDD" id="cd06225">
    <property type="entry name" value="HAMP"/>
    <property type="match status" value="1"/>
</dbReference>
<dbReference type="InterPro" id="IPR051310">
    <property type="entry name" value="MCP_chemotaxis"/>
</dbReference>
<dbReference type="SMART" id="SM00283">
    <property type="entry name" value="MA"/>
    <property type="match status" value="1"/>
</dbReference>
<dbReference type="GO" id="GO:0016020">
    <property type="term" value="C:membrane"/>
    <property type="evidence" value="ECO:0007669"/>
    <property type="project" value="UniProtKB-SubCell"/>
</dbReference>
<dbReference type="SUPFAM" id="SSF158472">
    <property type="entry name" value="HAMP domain-like"/>
    <property type="match status" value="1"/>
</dbReference>
<keyword evidence="5" id="KW-1133">Transmembrane helix</keyword>
<dbReference type="InterPro" id="IPR003660">
    <property type="entry name" value="HAMP_dom"/>
</dbReference>
<dbReference type="InterPro" id="IPR004089">
    <property type="entry name" value="MCPsignal_dom"/>
</dbReference>
<feature type="domain" description="HAMP" evidence="7">
    <location>
        <begin position="331"/>
        <end position="384"/>
    </location>
</feature>
<dbReference type="PRINTS" id="PR00260">
    <property type="entry name" value="CHEMTRNSDUCR"/>
</dbReference>
<comment type="similarity">
    <text evidence="3">Belongs to the methyl-accepting chemotaxis (MCP) protein family.</text>
</comment>
<dbReference type="PROSITE" id="PS50111">
    <property type="entry name" value="CHEMOTAXIS_TRANSDUC_2"/>
    <property type="match status" value="1"/>
</dbReference>
<comment type="caution">
    <text evidence="8">The sequence shown here is derived from an EMBL/GenBank/DDBJ whole genome shotgun (WGS) entry which is preliminary data.</text>
</comment>
<dbReference type="GO" id="GO:0004888">
    <property type="term" value="F:transmembrane signaling receptor activity"/>
    <property type="evidence" value="ECO:0007669"/>
    <property type="project" value="InterPro"/>
</dbReference>
<dbReference type="GO" id="GO:0007165">
    <property type="term" value="P:signal transduction"/>
    <property type="evidence" value="ECO:0007669"/>
    <property type="project" value="UniProtKB-KW"/>
</dbReference>
<feature type="transmembrane region" description="Helical" evidence="5">
    <location>
        <begin position="308"/>
        <end position="329"/>
    </location>
</feature>
<name>A0A7W6BUV4_9HYPH</name>
<proteinExistence type="inferred from homology"/>
<evidence type="ECO:0000256" key="2">
    <source>
        <dbReference type="ARBA" id="ARBA00022500"/>
    </source>
</evidence>
<dbReference type="Pfam" id="PF00015">
    <property type="entry name" value="MCPsignal"/>
    <property type="match status" value="1"/>
</dbReference>
<dbReference type="CDD" id="cd12913">
    <property type="entry name" value="PDC1_MCP_like"/>
    <property type="match status" value="1"/>
</dbReference>
<dbReference type="SMART" id="SM00304">
    <property type="entry name" value="HAMP"/>
    <property type="match status" value="2"/>
</dbReference>
<dbReference type="AlphaFoldDB" id="A0A7W6BUV4"/>
<keyword evidence="5" id="KW-0812">Transmembrane</keyword>
<reference evidence="8 9" key="1">
    <citation type="submission" date="2020-08" db="EMBL/GenBank/DDBJ databases">
        <title>Genomic Encyclopedia of Type Strains, Phase IV (KMG-IV): sequencing the most valuable type-strain genomes for metagenomic binning, comparative biology and taxonomic classification.</title>
        <authorList>
            <person name="Goeker M."/>
        </authorList>
    </citation>
    <scope>NUCLEOTIDE SEQUENCE [LARGE SCALE GENOMIC DNA]</scope>
    <source>
        <strain evidence="8 9">DSM 25024</strain>
    </source>
</reference>
<feature type="domain" description="HAMP" evidence="7">
    <location>
        <begin position="412"/>
        <end position="464"/>
    </location>
</feature>
<dbReference type="OrthoDB" id="1776073at2"/>
<keyword evidence="4" id="KW-0807">Transducer</keyword>
<dbReference type="Pfam" id="PF22673">
    <property type="entry name" value="MCP-like_PDC_1"/>
    <property type="match status" value="1"/>
</dbReference>
<evidence type="ECO:0000256" key="1">
    <source>
        <dbReference type="ARBA" id="ARBA00004370"/>
    </source>
</evidence>
<dbReference type="FunFam" id="1.10.287.950:FF:000001">
    <property type="entry name" value="Methyl-accepting chemotaxis sensory transducer"/>
    <property type="match status" value="1"/>
</dbReference>
<evidence type="ECO:0000256" key="5">
    <source>
        <dbReference type="SAM" id="Phobius"/>
    </source>
</evidence>